<feature type="domain" description="Biotin carboxylation" evidence="10">
    <location>
        <begin position="1"/>
        <end position="444"/>
    </location>
</feature>
<evidence type="ECO:0000256" key="6">
    <source>
        <dbReference type="ARBA" id="ARBA00048501"/>
    </source>
</evidence>
<evidence type="ECO:0000256" key="7">
    <source>
        <dbReference type="PROSITE-ProRule" id="PRU00409"/>
    </source>
</evidence>
<dbReference type="GO" id="GO:0046872">
    <property type="term" value="F:metal ion binding"/>
    <property type="evidence" value="ECO:0007669"/>
    <property type="project" value="InterPro"/>
</dbReference>
<evidence type="ECO:0000256" key="5">
    <source>
        <dbReference type="ARBA" id="ARBA00023267"/>
    </source>
</evidence>
<keyword evidence="5" id="KW-0092">Biotin</keyword>
<dbReference type="Pfam" id="PF00364">
    <property type="entry name" value="Biotin_lipoyl"/>
    <property type="match status" value="1"/>
</dbReference>
<dbReference type="InterPro" id="IPR011761">
    <property type="entry name" value="ATP-grasp"/>
</dbReference>
<dbReference type="FunFam" id="2.40.50.100:FF:000003">
    <property type="entry name" value="Acetyl-CoA carboxylase biotin carboxyl carrier protein"/>
    <property type="match status" value="1"/>
</dbReference>
<dbReference type="PROSITE" id="PS00867">
    <property type="entry name" value="CPSASE_2"/>
    <property type="match status" value="1"/>
</dbReference>
<dbReference type="STRING" id="1220554.GCA_001552135_00881"/>
<evidence type="ECO:0000259" key="8">
    <source>
        <dbReference type="PROSITE" id="PS50968"/>
    </source>
</evidence>
<name>A0A5D0NBF1_9ACTN</name>
<dbReference type="InterPro" id="IPR011053">
    <property type="entry name" value="Single_hybrid_motif"/>
</dbReference>
<organism evidence="11 12">
    <name type="scientific">Actinomadura chibensis</name>
    <dbReference type="NCBI Taxonomy" id="392828"/>
    <lineage>
        <taxon>Bacteria</taxon>
        <taxon>Bacillati</taxon>
        <taxon>Actinomycetota</taxon>
        <taxon>Actinomycetes</taxon>
        <taxon>Streptosporangiales</taxon>
        <taxon>Thermomonosporaceae</taxon>
        <taxon>Actinomadura</taxon>
    </lineage>
</organism>
<gene>
    <name evidence="11" type="ORF">FXF69_32710</name>
</gene>
<evidence type="ECO:0000259" key="9">
    <source>
        <dbReference type="PROSITE" id="PS50975"/>
    </source>
</evidence>
<comment type="caution">
    <text evidence="11">The sequence shown here is derived from an EMBL/GenBank/DDBJ whole genome shotgun (WGS) entry which is preliminary data.</text>
</comment>
<dbReference type="PANTHER" id="PTHR18866">
    <property type="entry name" value="CARBOXYLASE:PYRUVATE/ACETYL-COA/PROPIONYL-COA CARBOXYLASE"/>
    <property type="match status" value="1"/>
</dbReference>
<dbReference type="PROSITE" id="PS50975">
    <property type="entry name" value="ATP_GRASP"/>
    <property type="match status" value="1"/>
</dbReference>
<dbReference type="Gene3D" id="2.40.50.100">
    <property type="match status" value="1"/>
</dbReference>
<dbReference type="SUPFAM" id="SSF51246">
    <property type="entry name" value="Rudiment single hybrid motif"/>
    <property type="match status" value="1"/>
</dbReference>
<proteinExistence type="predicted"/>
<sequence length="661" mass="68473">MINRVLVANRGEIARRVLRACRGLGIATVAVCSDPDADAPHAREADVAGRLPGASPAETYLDGDRILAVAKSAGADAVHPGYGFLSENAAFARAVADAGLTWIGPPPAAIAAMGSKIEAKKLMAAADVPVLPEIDPARVTAADLPLLVKASAGGGGRGMRVVRDAAALEGAVAAARREAQSAFGDPAVFCEPLLDGARHVEVQVLADAHGTVWTLGERECSVQRRHQKIVEEAPSPAVGPALRAELCAAAADAARAIGYTGAGTVEFLLSRDGRFHFLEVNTRLQVEHPVTECVFGVDLVRLQIEIAEGARLPAEPPEPRGHAIEVRLYAEDPAHDWRPASGVLRTFEVPDVDAEFAVPASHGLRLDSGVESGSEIGVHYDPLLAKVIAWAPTRAAAARRLAAALRGARLHGVTTNRDLLVRVLEEPGFLDGGTDTGYLDRVGLDVLAAPLADGAAVELSALAAALARAAANRAEAAVLGGLPSGWRNVRSQPQRRMFRTPGGTVDVDYHLHRGALVSGVCPGTELVSATPERVVLERDGLRETFTITSAGGGAEVYVDSRLGPVALTAVPRFTDPSARIAPGTLLAPMPGTVVRVETEPGADVAEGQTLLVLEAMKMEHRVAAPAAGTVAELNVAAGQRVESGAVLAVLTGPAAAEGSPG</sequence>
<dbReference type="FunFam" id="3.40.50.20:FF:000010">
    <property type="entry name" value="Propionyl-CoA carboxylase subunit alpha"/>
    <property type="match status" value="1"/>
</dbReference>
<dbReference type="SMART" id="SM00878">
    <property type="entry name" value="Biotin_carb_C"/>
    <property type="match status" value="1"/>
</dbReference>
<dbReference type="InterPro" id="IPR016185">
    <property type="entry name" value="PreATP-grasp_dom_sf"/>
</dbReference>
<keyword evidence="2" id="KW-0436">Ligase</keyword>
<evidence type="ECO:0000256" key="2">
    <source>
        <dbReference type="ARBA" id="ARBA00022598"/>
    </source>
</evidence>
<dbReference type="Gene3D" id="3.30.470.20">
    <property type="entry name" value="ATP-grasp fold, B domain"/>
    <property type="match status" value="1"/>
</dbReference>
<dbReference type="Pfam" id="PF21139">
    <property type="entry name" value="BT_MCC_alpha"/>
    <property type="match status" value="1"/>
</dbReference>
<reference evidence="11 12" key="1">
    <citation type="submission" date="2019-08" db="EMBL/GenBank/DDBJ databases">
        <title>Actinomadura sp. nov. CYP1-5 isolated from mountain soil.</title>
        <authorList>
            <person name="Songsumanus A."/>
            <person name="Kuncharoen N."/>
            <person name="Kudo T."/>
            <person name="Yuki M."/>
            <person name="Igarashi Y."/>
            <person name="Tanasupawat S."/>
        </authorList>
    </citation>
    <scope>NUCLEOTIDE SEQUENCE [LARGE SCALE GENOMIC DNA]</scope>
    <source>
        <strain evidence="11 12">JCM 14158</strain>
    </source>
</reference>
<dbReference type="RefSeq" id="WP_067885606.1">
    <property type="nucleotide sequence ID" value="NZ_VSFG01000009.1"/>
</dbReference>
<evidence type="ECO:0000256" key="3">
    <source>
        <dbReference type="ARBA" id="ARBA00022741"/>
    </source>
</evidence>
<evidence type="ECO:0000313" key="12">
    <source>
        <dbReference type="Proteomes" id="UP000323380"/>
    </source>
</evidence>
<feature type="domain" description="Lipoyl-binding" evidence="8">
    <location>
        <begin position="570"/>
        <end position="651"/>
    </location>
</feature>
<dbReference type="InterPro" id="IPR000089">
    <property type="entry name" value="Biotin_lipoyl"/>
</dbReference>
<dbReference type="InterPro" id="IPR011054">
    <property type="entry name" value="Rudment_hybrid_motif"/>
</dbReference>
<comment type="catalytic activity">
    <reaction evidence="6">
        <text>N(6)-biotinyl-L-lysyl-[protein] + hydrogencarbonate + ATP = N(6)-carboxybiotinyl-L-lysyl-[protein] + ADP + phosphate + H(+)</text>
        <dbReference type="Rhea" id="RHEA:13501"/>
        <dbReference type="Rhea" id="RHEA-COMP:10505"/>
        <dbReference type="Rhea" id="RHEA-COMP:10506"/>
        <dbReference type="ChEBI" id="CHEBI:15378"/>
        <dbReference type="ChEBI" id="CHEBI:17544"/>
        <dbReference type="ChEBI" id="CHEBI:30616"/>
        <dbReference type="ChEBI" id="CHEBI:43474"/>
        <dbReference type="ChEBI" id="CHEBI:83144"/>
        <dbReference type="ChEBI" id="CHEBI:83145"/>
        <dbReference type="ChEBI" id="CHEBI:456216"/>
        <dbReference type="EC" id="6.3.4.14"/>
    </reaction>
    <physiologicalReaction direction="left-to-right" evidence="6">
        <dbReference type="Rhea" id="RHEA:13502"/>
    </physiologicalReaction>
</comment>
<dbReference type="PROSITE" id="PS00188">
    <property type="entry name" value="BIOTIN"/>
    <property type="match status" value="1"/>
</dbReference>
<comment type="cofactor">
    <cofactor evidence="1">
        <name>biotin</name>
        <dbReference type="ChEBI" id="CHEBI:57586"/>
    </cofactor>
</comment>
<evidence type="ECO:0000313" key="11">
    <source>
        <dbReference type="EMBL" id="TYB41712.1"/>
    </source>
</evidence>
<dbReference type="Pfam" id="PF02785">
    <property type="entry name" value="Biotin_carb_C"/>
    <property type="match status" value="1"/>
</dbReference>
<dbReference type="InterPro" id="IPR005482">
    <property type="entry name" value="Biotin_COase_C"/>
</dbReference>
<keyword evidence="12" id="KW-1185">Reference proteome</keyword>
<dbReference type="SUPFAM" id="SSF51230">
    <property type="entry name" value="Single hybrid motif"/>
    <property type="match status" value="1"/>
</dbReference>
<dbReference type="AlphaFoldDB" id="A0A5D0NBF1"/>
<feature type="domain" description="ATP-grasp" evidence="9">
    <location>
        <begin position="115"/>
        <end position="308"/>
    </location>
</feature>
<accession>A0A5D0NBF1</accession>
<dbReference type="Pfam" id="PF00289">
    <property type="entry name" value="Biotin_carb_N"/>
    <property type="match status" value="1"/>
</dbReference>
<dbReference type="Proteomes" id="UP000323380">
    <property type="component" value="Unassembled WGS sequence"/>
</dbReference>
<dbReference type="SUPFAM" id="SSF56059">
    <property type="entry name" value="Glutathione synthetase ATP-binding domain-like"/>
    <property type="match status" value="1"/>
</dbReference>
<dbReference type="PROSITE" id="PS50979">
    <property type="entry name" value="BC"/>
    <property type="match status" value="1"/>
</dbReference>
<dbReference type="PANTHER" id="PTHR18866:SF126">
    <property type="entry name" value="BIOTIN CARBOXYLASE"/>
    <property type="match status" value="1"/>
</dbReference>
<dbReference type="InterPro" id="IPR005479">
    <property type="entry name" value="CPAse_ATP-bd"/>
</dbReference>
<keyword evidence="3 7" id="KW-0547">Nucleotide-binding</keyword>
<dbReference type="GO" id="GO:0005524">
    <property type="term" value="F:ATP binding"/>
    <property type="evidence" value="ECO:0007669"/>
    <property type="project" value="UniProtKB-UniRule"/>
</dbReference>
<dbReference type="InterPro" id="IPR048429">
    <property type="entry name" value="MCC_alpha_BT"/>
</dbReference>
<dbReference type="GO" id="GO:0004075">
    <property type="term" value="F:biotin carboxylase activity"/>
    <property type="evidence" value="ECO:0007669"/>
    <property type="project" value="UniProtKB-EC"/>
</dbReference>
<evidence type="ECO:0000256" key="4">
    <source>
        <dbReference type="ARBA" id="ARBA00022840"/>
    </source>
</evidence>
<dbReference type="SUPFAM" id="SSF52440">
    <property type="entry name" value="PreATP-grasp domain"/>
    <property type="match status" value="1"/>
</dbReference>
<dbReference type="InterPro" id="IPR005481">
    <property type="entry name" value="BC-like_N"/>
</dbReference>
<dbReference type="EMBL" id="VSFG01000009">
    <property type="protein sequence ID" value="TYB41712.1"/>
    <property type="molecule type" value="Genomic_DNA"/>
</dbReference>
<keyword evidence="4 7" id="KW-0067">ATP-binding</keyword>
<protein>
    <submittedName>
        <fullName evidence="11">Biotin/lipoyl-binding protein</fullName>
    </submittedName>
</protein>
<evidence type="ECO:0000259" key="10">
    <source>
        <dbReference type="PROSITE" id="PS50979"/>
    </source>
</evidence>
<dbReference type="Pfam" id="PF02786">
    <property type="entry name" value="CPSase_L_D2"/>
    <property type="match status" value="1"/>
</dbReference>
<evidence type="ECO:0000256" key="1">
    <source>
        <dbReference type="ARBA" id="ARBA00001953"/>
    </source>
</evidence>
<dbReference type="CDD" id="cd06850">
    <property type="entry name" value="biotinyl_domain"/>
    <property type="match status" value="1"/>
</dbReference>
<dbReference type="PROSITE" id="PS50968">
    <property type="entry name" value="BIOTINYL_LIPOYL"/>
    <property type="match status" value="1"/>
</dbReference>
<dbReference type="InterPro" id="IPR011764">
    <property type="entry name" value="Biotin_carboxylation_dom"/>
</dbReference>
<dbReference type="InterPro" id="IPR050856">
    <property type="entry name" value="Biotin_carboxylase_complex"/>
</dbReference>
<dbReference type="InterPro" id="IPR001882">
    <property type="entry name" value="Biotin_BS"/>
</dbReference>